<keyword evidence="2 9" id="KW-1003">Cell membrane</keyword>
<dbReference type="EC" id="3.4.23.36" evidence="9"/>
<evidence type="ECO:0000256" key="7">
    <source>
        <dbReference type="ARBA" id="ARBA00022989"/>
    </source>
</evidence>
<evidence type="ECO:0000256" key="1">
    <source>
        <dbReference type="ARBA" id="ARBA00006139"/>
    </source>
</evidence>
<name>A0A926ILS0_9FIRM</name>
<feature type="transmembrane region" description="Helical" evidence="9">
    <location>
        <begin position="121"/>
        <end position="145"/>
    </location>
</feature>
<gene>
    <name evidence="9 12" type="primary">lspA</name>
    <name evidence="12" type="ORF">H8689_04795</name>
</gene>
<evidence type="ECO:0000256" key="11">
    <source>
        <dbReference type="RuleBase" id="RU004181"/>
    </source>
</evidence>
<evidence type="ECO:0000256" key="9">
    <source>
        <dbReference type="HAMAP-Rule" id="MF_00161"/>
    </source>
</evidence>
<comment type="catalytic activity">
    <reaction evidence="9 10">
        <text>Release of signal peptides from bacterial membrane prolipoproteins. Hydrolyzes -Xaa-Yaa-Zaa-|-(S,diacylglyceryl)Cys-, in which Xaa is hydrophobic (preferably Leu), and Yaa (Ala or Ser) and Zaa (Gly or Ala) have small, neutral side chains.</text>
        <dbReference type="EC" id="3.4.23.36"/>
    </reaction>
</comment>
<keyword evidence="4 9" id="KW-0812">Transmembrane</keyword>
<evidence type="ECO:0000256" key="8">
    <source>
        <dbReference type="ARBA" id="ARBA00023136"/>
    </source>
</evidence>
<comment type="similarity">
    <text evidence="1 9 11">Belongs to the peptidase A8 family.</text>
</comment>
<dbReference type="PRINTS" id="PR00781">
    <property type="entry name" value="LIPOSIGPTASE"/>
</dbReference>
<comment type="caution">
    <text evidence="9">Lacks conserved residue(s) required for the propagation of feature annotation.</text>
</comment>
<dbReference type="Pfam" id="PF01252">
    <property type="entry name" value="Peptidase_A8"/>
    <property type="match status" value="1"/>
</dbReference>
<dbReference type="PANTHER" id="PTHR33695:SF1">
    <property type="entry name" value="LIPOPROTEIN SIGNAL PEPTIDASE"/>
    <property type="match status" value="1"/>
</dbReference>
<sequence>MIFLLTIGIIILDQISKLAAIKYLKNKGSYIIIENFFEFSYVENRGAAFGILQQKRMFFIIITITVIVLLSFYLLKYYHELNKYSTIAFAILIGGAIGNFIDRVRLGYVVDFISFKLMNSYNFPVFNIADIAIVISTFIIIILVLTDKIEA</sequence>
<dbReference type="Proteomes" id="UP000601522">
    <property type="component" value="Unassembled WGS sequence"/>
</dbReference>
<accession>A0A926ILS0</accession>
<comment type="function">
    <text evidence="9 10">This protein specifically catalyzes the removal of signal peptides from prolipoproteins.</text>
</comment>
<feature type="transmembrane region" description="Helical" evidence="9">
    <location>
        <begin position="84"/>
        <end position="101"/>
    </location>
</feature>
<keyword evidence="7 9" id="KW-1133">Transmembrane helix</keyword>
<organism evidence="12 13">
    <name type="scientific">Wansuia hejianensis</name>
    <dbReference type="NCBI Taxonomy" id="2763667"/>
    <lineage>
        <taxon>Bacteria</taxon>
        <taxon>Bacillati</taxon>
        <taxon>Bacillota</taxon>
        <taxon>Clostridia</taxon>
        <taxon>Lachnospirales</taxon>
        <taxon>Lachnospiraceae</taxon>
        <taxon>Wansuia</taxon>
    </lineage>
</organism>
<feature type="active site" evidence="9">
    <location>
        <position position="130"/>
    </location>
</feature>
<dbReference type="InterPro" id="IPR001872">
    <property type="entry name" value="Peptidase_A8"/>
</dbReference>
<dbReference type="GO" id="GO:0004190">
    <property type="term" value="F:aspartic-type endopeptidase activity"/>
    <property type="evidence" value="ECO:0007669"/>
    <property type="project" value="UniProtKB-UniRule"/>
</dbReference>
<keyword evidence="8 9" id="KW-0472">Membrane</keyword>
<protein>
    <recommendedName>
        <fullName evidence="9">Lipoprotein signal peptidase</fullName>
        <ecNumber evidence="9">3.4.23.36</ecNumber>
    </recommendedName>
    <alternativeName>
        <fullName evidence="9">Prolipoprotein signal peptidase</fullName>
    </alternativeName>
    <alternativeName>
        <fullName evidence="9">Signal peptidase II</fullName>
        <shortName evidence="9">SPase II</shortName>
    </alternativeName>
</protein>
<keyword evidence="5 9" id="KW-0064">Aspartyl protease</keyword>
<keyword evidence="13" id="KW-1185">Reference proteome</keyword>
<evidence type="ECO:0000256" key="5">
    <source>
        <dbReference type="ARBA" id="ARBA00022750"/>
    </source>
</evidence>
<dbReference type="RefSeq" id="WP_249323287.1">
    <property type="nucleotide sequence ID" value="NZ_JACRTK010000002.1"/>
</dbReference>
<evidence type="ECO:0000256" key="3">
    <source>
        <dbReference type="ARBA" id="ARBA00022670"/>
    </source>
</evidence>
<evidence type="ECO:0000256" key="2">
    <source>
        <dbReference type="ARBA" id="ARBA00022475"/>
    </source>
</evidence>
<comment type="caution">
    <text evidence="12">The sequence shown here is derived from an EMBL/GenBank/DDBJ whole genome shotgun (WGS) entry which is preliminary data.</text>
</comment>
<dbReference type="GO" id="GO:0005886">
    <property type="term" value="C:plasma membrane"/>
    <property type="evidence" value="ECO:0007669"/>
    <property type="project" value="UniProtKB-SubCell"/>
</dbReference>
<feature type="transmembrane region" description="Helical" evidence="9">
    <location>
        <begin position="57"/>
        <end position="75"/>
    </location>
</feature>
<evidence type="ECO:0000256" key="10">
    <source>
        <dbReference type="RuleBase" id="RU000594"/>
    </source>
</evidence>
<comment type="subcellular location">
    <subcellularLocation>
        <location evidence="9">Cell membrane</location>
        <topology evidence="9">Multi-pass membrane protein</topology>
    </subcellularLocation>
</comment>
<evidence type="ECO:0000256" key="4">
    <source>
        <dbReference type="ARBA" id="ARBA00022692"/>
    </source>
</evidence>
<dbReference type="PROSITE" id="PS00855">
    <property type="entry name" value="SPASE_II"/>
    <property type="match status" value="1"/>
</dbReference>
<dbReference type="HAMAP" id="MF_00161">
    <property type="entry name" value="LspA"/>
    <property type="match status" value="1"/>
</dbReference>
<dbReference type="PANTHER" id="PTHR33695">
    <property type="entry name" value="LIPOPROTEIN SIGNAL PEPTIDASE"/>
    <property type="match status" value="1"/>
</dbReference>
<evidence type="ECO:0000256" key="6">
    <source>
        <dbReference type="ARBA" id="ARBA00022801"/>
    </source>
</evidence>
<reference evidence="12 13" key="1">
    <citation type="submission" date="2020-08" db="EMBL/GenBank/DDBJ databases">
        <title>Genome public.</title>
        <authorList>
            <person name="Liu C."/>
            <person name="Sun Q."/>
        </authorList>
    </citation>
    <scope>NUCLEOTIDE SEQUENCE [LARGE SCALE GENOMIC DNA]</scope>
    <source>
        <strain evidence="12 13">NSJ-26</strain>
    </source>
</reference>
<dbReference type="AlphaFoldDB" id="A0A926ILS0"/>
<feature type="active site" evidence="9">
    <location>
        <position position="111"/>
    </location>
</feature>
<evidence type="ECO:0000313" key="12">
    <source>
        <dbReference type="EMBL" id="MBC8590444.1"/>
    </source>
</evidence>
<proteinExistence type="inferred from homology"/>
<keyword evidence="6 9" id="KW-0378">Hydrolase</keyword>
<comment type="pathway">
    <text evidence="9">Protein modification; lipoprotein biosynthesis (signal peptide cleavage).</text>
</comment>
<dbReference type="NCBIfam" id="TIGR00077">
    <property type="entry name" value="lspA"/>
    <property type="match status" value="1"/>
</dbReference>
<evidence type="ECO:0000313" key="13">
    <source>
        <dbReference type="Proteomes" id="UP000601522"/>
    </source>
</evidence>
<dbReference type="GO" id="GO:0006508">
    <property type="term" value="P:proteolysis"/>
    <property type="evidence" value="ECO:0007669"/>
    <property type="project" value="UniProtKB-KW"/>
</dbReference>
<dbReference type="EMBL" id="JACRTK010000002">
    <property type="protein sequence ID" value="MBC8590444.1"/>
    <property type="molecule type" value="Genomic_DNA"/>
</dbReference>
<keyword evidence="3 9" id="KW-0645">Protease</keyword>